<protein>
    <submittedName>
        <fullName evidence="1">Spore germination protein GerPE</fullName>
    </submittedName>
</protein>
<dbReference type="InterPro" id="IPR024496">
    <property type="entry name" value="Spore_germ_GerPE"/>
</dbReference>
<dbReference type="AlphaFoldDB" id="A0A4Q0VPN7"/>
<comment type="caution">
    <text evidence="1">The sequence shown here is derived from an EMBL/GenBank/DDBJ whole genome shotgun (WGS) entry which is preliminary data.</text>
</comment>
<dbReference type="RefSeq" id="WP_129079568.1">
    <property type="nucleotide sequence ID" value="NZ_QOUX01000046.1"/>
</dbReference>
<keyword evidence="2" id="KW-1185">Reference proteome</keyword>
<evidence type="ECO:0000313" key="1">
    <source>
        <dbReference type="EMBL" id="RXI98208.1"/>
    </source>
</evidence>
<dbReference type="Pfam" id="PF10970">
    <property type="entry name" value="GerPE"/>
    <property type="match status" value="1"/>
</dbReference>
<gene>
    <name evidence="1" type="ORF">DS745_17885</name>
</gene>
<sequence length="125" mass="14298">MHRTSVVSSTLLRNLGLSSVFQIGDSVQITPQNWALAVQRQVEFFYGKEGNFEAYRIFTITLPHLPVTEQVLINRFNQSSFIKAKHIQITSVSGSSVYHIGSTQNIQAESRIKHIRQIERVREEL</sequence>
<organism evidence="1 2">
    <name type="scientific">Anaerobacillus alkaliphilus</name>
    <dbReference type="NCBI Taxonomy" id="1548597"/>
    <lineage>
        <taxon>Bacteria</taxon>
        <taxon>Bacillati</taxon>
        <taxon>Bacillota</taxon>
        <taxon>Bacilli</taxon>
        <taxon>Bacillales</taxon>
        <taxon>Bacillaceae</taxon>
        <taxon>Anaerobacillus</taxon>
    </lineage>
</organism>
<reference evidence="1 2" key="1">
    <citation type="journal article" date="2019" name="Int. J. Syst. Evol. Microbiol.">
        <title>Anaerobacillus alkaliphilus sp. nov., a novel alkaliphilic and moderately halophilic bacterium.</title>
        <authorList>
            <person name="Borsodi A.K."/>
            <person name="Aszalos J.M."/>
            <person name="Bihari P."/>
            <person name="Nagy I."/>
            <person name="Schumann P."/>
            <person name="Sproer C."/>
            <person name="Kovacs A.L."/>
            <person name="Boka K."/>
            <person name="Dobosy P."/>
            <person name="Ovari M."/>
            <person name="Szili-Kovacs T."/>
            <person name="Toth E."/>
        </authorList>
    </citation>
    <scope>NUCLEOTIDE SEQUENCE [LARGE SCALE GENOMIC DNA]</scope>
    <source>
        <strain evidence="1 2">B16-10</strain>
    </source>
</reference>
<dbReference type="EMBL" id="QOUX01000046">
    <property type="protein sequence ID" value="RXI98208.1"/>
    <property type="molecule type" value="Genomic_DNA"/>
</dbReference>
<proteinExistence type="predicted"/>
<evidence type="ECO:0000313" key="2">
    <source>
        <dbReference type="Proteomes" id="UP000290649"/>
    </source>
</evidence>
<name>A0A4Q0VPN7_9BACI</name>
<dbReference type="OrthoDB" id="2599887at2"/>
<dbReference type="Proteomes" id="UP000290649">
    <property type="component" value="Unassembled WGS sequence"/>
</dbReference>
<accession>A0A4Q0VPN7</accession>